<dbReference type="AlphaFoldDB" id="A0AAD8N6G8"/>
<keyword evidence="7" id="KW-1185">Reference proteome</keyword>
<evidence type="ECO:0000256" key="5">
    <source>
        <dbReference type="SAM" id="MobiDB-lite"/>
    </source>
</evidence>
<reference evidence="6" key="1">
    <citation type="submission" date="2023-02" db="EMBL/GenBank/DDBJ databases">
        <title>Genome of toxic invasive species Heracleum sosnowskyi carries increased number of genes despite the absence of recent whole-genome duplications.</title>
        <authorList>
            <person name="Schelkunov M."/>
            <person name="Shtratnikova V."/>
            <person name="Makarenko M."/>
            <person name="Klepikova A."/>
            <person name="Omelchenko D."/>
            <person name="Novikova G."/>
            <person name="Obukhova E."/>
            <person name="Bogdanov V."/>
            <person name="Penin A."/>
            <person name="Logacheva M."/>
        </authorList>
    </citation>
    <scope>NUCLEOTIDE SEQUENCE</scope>
    <source>
        <strain evidence="6">Hsosn_3</strain>
        <tissue evidence="6">Leaf</tissue>
    </source>
</reference>
<dbReference type="InterPro" id="IPR008930">
    <property type="entry name" value="Terpenoid_cyclase/PrenylTrfase"/>
</dbReference>
<dbReference type="GO" id="GO:0009507">
    <property type="term" value="C:chloroplast"/>
    <property type="evidence" value="ECO:0007669"/>
    <property type="project" value="TreeGrafter"/>
</dbReference>
<evidence type="ECO:0000256" key="3">
    <source>
        <dbReference type="ARBA" id="ARBA00022842"/>
    </source>
</evidence>
<evidence type="ECO:0000256" key="2">
    <source>
        <dbReference type="ARBA" id="ARBA00006333"/>
    </source>
</evidence>
<gene>
    <name evidence="6" type="ORF">POM88_007635</name>
</gene>
<dbReference type="GO" id="GO:0009686">
    <property type="term" value="P:gibberellin biosynthetic process"/>
    <property type="evidence" value="ECO:0007669"/>
    <property type="project" value="TreeGrafter"/>
</dbReference>
<comment type="similarity">
    <text evidence="2">Belongs to the terpene synthase family.</text>
</comment>
<evidence type="ECO:0000313" key="7">
    <source>
        <dbReference type="Proteomes" id="UP001237642"/>
    </source>
</evidence>
<evidence type="ECO:0000256" key="4">
    <source>
        <dbReference type="ARBA" id="ARBA00023239"/>
    </source>
</evidence>
<dbReference type="GO" id="GO:0010333">
    <property type="term" value="F:terpene synthase activity"/>
    <property type="evidence" value="ECO:0007669"/>
    <property type="project" value="InterPro"/>
</dbReference>
<proteinExistence type="inferred from homology"/>
<reference evidence="6" key="2">
    <citation type="submission" date="2023-05" db="EMBL/GenBank/DDBJ databases">
        <authorList>
            <person name="Schelkunov M.I."/>
        </authorList>
    </citation>
    <scope>NUCLEOTIDE SEQUENCE</scope>
    <source>
        <strain evidence="6">Hsosn_3</strain>
        <tissue evidence="6">Leaf</tissue>
    </source>
</reference>
<dbReference type="PANTHER" id="PTHR31739:SF3">
    <property type="entry name" value="ENT-KAUR-16-ENE SYNTHASE, CHLOROPLASTIC"/>
    <property type="match status" value="1"/>
</dbReference>
<organism evidence="6 7">
    <name type="scientific">Heracleum sosnowskyi</name>
    <dbReference type="NCBI Taxonomy" id="360622"/>
    <lineage>
        <taxon>Eukaryota</taxon>
        <taxon>Viridiplantae</taxon>
        <taxon>Streptophyta</taxon>
        <taxon>Embryophyta</taxon>
        <taxon>Tracheophyta</taxon>
        <taxon>Spermatophyta</taxon>
        <taxon>Magnoliopsida</taxon>
        <taxon>eudicotyledons</taxon>
        <taxon>Gunneridae</taxon>
        <taxon>Pentapetalae</taxon>
        <taxon>asterids</taxon>
        <taxon>campanulids</taxon>
        <taxon>Apiales</taxon>
        <taxon>Apiaceae</taxon>
        <taxon>Apioideae</taxon>
        <taxon>apioid superclade</taxon>
        <taxon>Tordylieae</taxon>
        <taxon>Tordyliinae</taxon>
        <taxon>Heracleum</taxon>
    </lineage>
</organism>
<keyword evidence="3" id="KW-0460">Magnesium</keyword>
<feature type="compositionally biased region" description="Low complexity" evidence="5">
    <location>
        <begin position="17"/>
        <end position="29"/>
    </location>
</feature>
<evidence type="ECO:0000256" key="1">
    <source>
        <dbReference type="ARBA" id="ARBA00001946"/>
    </source>
</evidence>
<dbReference type="GO" id="GO:0000287">
    <property type="term" value="F:magnesium ion binding"/>
    <property type="evidence" value="ECO:0007669"/>
    <property type="project" value="TreeGrafter"/>
</dbReference>
<comment type="cofactor">
    <cofactor evidence="1">
        <name>Mg(2+)</name>
        <dbReference type="ChEBI" id="CHEBI:18420"/>
    </cofactor>
</comment>
<dbReference type="SUPFAM" id="SSF48239">
    <property type="entry name" value="Terpenoid cyclases/Protein prenyltransferases"/>
    <property type="match status" value="1"/>
</dbReference>
<evidence type="ECO:0000313" key="6">
    <source>
        <dbReference type="EMBL" id="KAK1397772.1"/>
    </source>
</evidence>
<dbReference type="InterPro" id="IPR050148">
    <property type="entry name" value="Terpene_synthase-like"/>
</dbReference>
<dbReference type="Gene3D" id="1.50.10.160">
    <property type="match status" value="1"/>
</dbReference>
<protein>
    <submittedName>
        <fullName evidence="6">Ent-kaur-16-ene synthase chloroplastic-like</fullName>
    </submittedName>
</protein>
<dbReference type="EMBL" id="JAUIZM010000002">
    <property type="protein sequence ID" value="KAK1397772.1"/>
    <property type="molecule type" value="Genomic_DNA"/>
</dbReference>
<accession>A0AAD8N6G8</accession>
<sequence>MSLLTINTCVIRRHKTSLPSYSSPSASSESGRKISPEANTEALGIEGRKERIRSLFNKVELSVSAYDTAWVAMVPSPHSSQAPRFSRCVDWILGNQLNDGSWGLPQQSVRWLKDDLSSTLACILALKRWGVGEEQINRGMYICISKC</sequence>
<dbReference type="Proteomes" id="UP001237642">
    <property type="component" value="Unassembled WGS sequence"/>
</dbReference>
<dbReference type="PANTHER" id="PTHR31739">
    <property type="entry name" value="ENT-COPALYL DIPHOSPHATE SYNTHASE, CHLOROPLASTIC"/>
    <property type="match status" value="1"/>
</dbReference>
<comment type="caution">
    <text evidence="6">The sequence shown here is derived from an EMBL/GenBank/DDBJ whole genome shotgun (WGS) entry which is preliminary data.</text>
</comment>
<keyword evidence="4" id="KW-0456">Lyase</keyword>
<feature type="region of interest" description="Disordered" evidence="5">
    <location>
        <begin position="17"/>
        <end position="39"/>
    </location>
</feature>
<name>A0AAD8N6G8_9APIA</name>